<comment type="caution">
    <text evidence="1">The sequence shown here is derived from an EMBL/GenBank/DDBJ whole genome shotgun (WGS) entry which is preliminary data.</text>
</comment>
<dbReference type="Proteomes" id="UP000636811">
    <property type="component" value="Unassembled WGS sequence"/>
</dbReference>
<evidence type="ECO:0000313" key="1">
    <source>
        <dbReference type="EMBL" id="MBF7978415.1"/>
    </source>
</evidence>
<dbReference type="RefSeq" id="WP_195812980.1">
    <property type="nucleotide sequence ID" value="NZ_JADOBI010000002.1"/>
</dbReference>
<keyword evidence="2" id="KW-1185">Reference proteome</keyword>
<dbReference type="SUPFAM" id="SSF51182">
    <property type="entry name" value="RmlC-like cupins"/>
    <property type="match status" value="1"/>
</dbReference>
<proteinExistence type="predicted"/>
<name>A0ABS0E018_9GAMM</name>
<gene>
    <name evidence="1" type="ORF">IV433_03220</name>
</gene>
<dbReference type="Gene3D" id="2.60.120.10">
    <property type="entry name" value="Jelly Rolls"/>
    <property type="match status" value="1"/>
</dbReference>
<dbReference type="InterPro" id="IPR011051">
    <property type="entry name" value="RmlC_Cupin_sf"/>
</dbReference>
<dbReference type="InterPro" id="IPR014710">
    <property type="entry name" value="RmlC-like_jellyroll"/>
</dbReference>
<dbReference type="EMBL" id="JADOBI010000002">
    <property type="protein sequence ID" value="MBF7978415.1"/>
    <property type="molecule type" value="Genomic_DNA"/>
</dbReference>
<sequence>MTENEFRLLLIDNGFDEPVLVEREPLIRLEKHAHPFEAMAFILSGEITITTQNGLRTYCTGEIFHLQPNEMHEEEFGDQGVRYLSGRKSLQ</sequence>
<organism evidence="1 2">
    <name type="scientific">Rahnella laticis</name>
    <dbReference type="NCBI Taxonomy" id="2787622"/>
    <lineage>
        <taxon>Bacteria</taxon>
        <taxon>Pseudomonadati</taxon>
        <taxon>Pseudomonadota</taxon>
        <taxon>Gammaproteobacteria</taxon>
        <taxon>Enterobacterales</taxon>
        <taxon>Yersiniaceae</taxon>
        <taxon>Rahnella</taxon>
    </lineage>
</organism>
<accession>A0ABS0E018</accession>
<evidence type="ECO:0000313" key="2">
    <source>
        <dbReference type="Proteomes" id="UP000636811"/>
    </source>
</evidence>
<reference evidence="1 2" key="1">
    <citation type="submission" date="2020-11" db="EMBL/GenBank/DDBJ databases">
        <title>Taxonomic investigation of Rahnella strains.</title>
        <authorList>
            <person name="Lee S.D."/>
        </authorList>
    </citation>
    <scope>NUCLEOTIDE SEQUENCE [LARGE SCALE GENOMIC DNA]</scope>
    <source>
        <strain evidence="1 2">SAP-17</strain>
    </source>
</reference>
<protein>
    <submittedName>
        <fullName evidence="1">Cupin</fullName>
    </submittedName>
</protein>